<sequence>MSRKGRSEWESTMAAMASNALSSTSTTSARANSKKTRKARQQKARKFFGGDGGVKDESGWNGMSYVDMCRMDRLEESYDLVIGGGGDDDGDDDDDEFDEYDEEFGEKKKKRKKGPKGKKNAQHQGAGKKLKTQSLSQLLMEDLAKGGINSNASFYAFSAAPPATKPRKHYCHVTGQPTVYKDPQSGIRYSSLEALETIREKAPPWVTNLAQGGCDYFQALKEIKEKVWAIREGKK</sequence>
<feature type="region of interest" description="Disordered" evidence="5">
    <location>
        <begin position="1"/>
        <end position="59"/>
    </location>
</feature>
<evidence type="ECO:0000256" key="1">
    <source>
        <dbReference type="ARBA" id="ARBA00004123"/>
    </source>
</evidence>
<evidence type="ECO:0000313" key="8">
    <source>
        <dbReference type="Proteomes" id="UP001165160"/>
    </source>
</evidence>
<evidence type="ECO:0000256" key="3">
    <source>
        <dbReference type="ARBA" id="ARBA00023163"/>
    </source>
</evidence>
<dbReference type="InterPro" id="IPR029525">
    <property type="entry name" value="INO80C/Ies6"/>
</dbReference>
<keyword evidence="8" id="KW-1185">Reference proteome</keyword>
<dbReference type="GO" id="GO:0031011">
    <property type="term" value="C:Ino80 complex"/>
    <property type="evidence" value="ECO:0007669"/>
    <property type="project" value="InterPro"/>
</dbReference>
<feature type="region of interest" description="Disordered" evidence="5">
    <location>
        <begin position="80"/>
        <end position="131"/>
    </location>
</feature>
<feature type="compositionally biased region" description="Low complexity" evidence="5">
    <location>
        <begin position="11"/>
        <end position="31"/>
    </location>
</feature>
<evidence type="ECO:0000313" key="7">
    <source>
        <dbReference type="EMBL" id="GMI03877.1"/>
    </source>
</evidence>
<feature type="domain" description="Vps72/YL1 C-terminal" evidence="6">
    <location>
        <begin position="169"/>
        <end position="198"/>
    </location>
</feature>
<feature type="compositionally biased region" description="Acidic residues" evidence="5">
    <location>
        <begin position="86"/>
        <end position="104"/>
    </location>
</feature>
<reference evidence="8" key="1">
    <citation type="journal article" date="2023" name="Commun. Biol.">
        <title>Genome analysis of Parmales, the sister group of diatoms, reveals the evolutionary specialization of diatoms from phago-mixotrophs to photoautotrophs.</title>
        <authorList>
            <person name="Ban H."/>
            <person name="Sato S."/>
            <person name="Yoshikawa S."/>
            <person name="Yamada K."/>
            <person name="Nakamura Y."/>
            <person name="Ichinomiya M."/>
            <person name="Sato N."/>
            <person name="Blanc-Mathieu R."/>
            <person name="Endo H."/>
            <person name="Kuwata A."/>
            <person name="Ogata H."/>
        </authorList>
    </citation>
    <scope>NUCLEOTIDE SEQUENCE [LARGE SCALE GENOMIC DNA]</scope>
    <source>
        <strain evidence="8">NIES 3699</strain>
    </source>
</reference>
<dbReference type="Pfam" id="PF08265">
    <property type="entry name" value="YL1_C"/>
    <property type="match status" value="1"/>
</dbReference>
<dbReference type="EMBL" id="BRXX01000308">
    <property type="protein sequence ID" value="GMI03877.1"/>
    <property type="molecule type" value="Genomic_DNA"/>
</dbReference>
<dbReference type="PANTHER" id="PTHR31200:SF1">
    <property type="entry name" value="INO80 COMPLEX SUBUNIT C"/>
    <property type="match status" value="1"/>
</dbReference>
<dbReference type="PANTHER" id="PTHR31200">
    <property type="entry name" value="INO80 COMPLEX SUBUNIT C"/>
    <property type="match status" value="1"/>
</dbReference>
<keyword evidence="3" id="KW-0804">Transcription</keyword>
<organism evidence="7 8">
    <name type="scientific">Triparma verrucosa</name>
    <dbReference type="NCBI Taxonomy" id="1606542"/>
    <lineage>
        <taxon>Eukaryota</taxon>
        <taxon>Sar</taxon>
        <taxon>Stramenopiles</taxon>
        <taxon>Ochrophyta</taxon>
        <taxon>Bolidophyceae</taxon>
        <taxon>Parmales</taxon>
        <taxon>Triparmaceae</taxon>
        <taxon>Triparma</taxon>
    </lineage>
</organism>
<evidence type="ECO:0000259" key="6">
    <source>
        <dbReference type="SMART" id="SM00993"/>
    </source>
</evidence>
<dbReference type="GO" id="GO:0006338">
    <property type="term" value="P:chromatin remodeling"/>
    <property type="evidence" value="ECO:0007669"/>
    <property type="project" value="InterPro"/>
</dbReference>
<comment type="subcellular location">
    <subcellularLocation>
        <location evidence="1">Nucleus</location>
    </subcellularLocation>
</comment>
<dbReference type="SMART" id="SM00993">
    <property type="entry name" value="YL1_C"/>
    <property type="match status" value="1"/>
</dbReference>
<evidence type="ECO:0000256" key="4">
    <source>
        <dbReference type="ARBA" id="ARBA00023242"/>
    </source>
</evidence>
<protein>
    <recommendedName>
        <fullName evidence="6">Vps72/YL1 C-terminal domain-containing protein</fullName>
    </recommendedName>
</protein>
<dbReference type="AlphaFoldDB" id="A0A9W7CC61"/>
<dbReference type="InterPro" id="IPR013272">
    <property type="entry name" value="Vps72/YL1_C"/>
</dbReference>
<feature type="compositionally biased region" description="Basic residues" evidence="5">
    <location>
        <begin position="107"/>
        <end position="131"/>
    </location>
</feature>
<gene>
    <name evidence="7" type="ORF">TrVE_jg2539</name>
</gene>
<accession>A0A9W7CC61</accession>
<keyword evidence="4" id="KW-0539">Nucleus</keyword>
<evidence type="ECO:0000256" key="2">
    <source>
        <dbReference type="ARBA" id="ARBA00023015"/>
    </source>
</evidence>
<name>A0A9W7CC61_9STRA</name>
<comment type="caution">
    <text evidence="7">The sequence shown here is derived from an EMBL/GenBank/DDBJ whole genome shotgun (WGS) entry which is preliminary data.</text>
</comment>
<proteinExistence type="predicted"/>
<evidence type="ECO:0000256" key="5">
    <source>
        <dbReference type="SAM" id="MobiDB-lite"/>
    </source>
</evidence>
<feature type="compositionally biased region" description="Basic residues" evidence="5">
    <location>
        <begin position="32"/>
        <end position="46"/>
    </location>
</feature>
<keyword evidence="2" id="KW-0805">Transcription regulation</keyword>
<dbReference type="Proteomes" id="UP001165160">
    <property type="component" value="Unassembled WGS sequence"/>
</dbReference>